<dbReference type="Proteomes" id="UP000503308">
    <property type="component" value="Chromosome"/>
</dbReference>
<dbReference type="PANTHER" id="PTHR19328:SF75">
    <property type="entry name" value="ALDOSE SUGAR DEHYDROGENASE YLII"/>
    <property type="match status" value="1"/>
</dbReference>
<dbReference type="PANTHER" id="PTHR19328">
    <property type="entry name" value="HEDGEHOG-INTERACTING PROTEIN"/>
    <property type="match status" value="1"/>
</dbReference>
<name>A0A858SR95_9RHOB</name>
<dbReference type="SUPFAM" id="SSF50952">
    <property type="entry name" value="Soluble quinoprotein glucose dehydrogenase"/>
    <property type="match status" value="1"/>
</dbReference>
<dbReference type="InterPro" id="IPR011042">
    <property type="entry name" value="6-blade_b-propeller_TolB-like"/>
</dbReference>
<dbReference type="KEGG" id="rpon:G3256_08700"/>
<dbReference type="RefSeq" id="WP_169640449.1">
    <property type="nucleotide sequence ID" value="NZ_CP048788.1"/>
</dbReference>
<dbReference type="InterPro" id="IPR011041">
    <property type="entry name" value="Quinoprot_gluc/sorb_DH_b-prop"/>
</dbReference>
<proteinExistence type="predicted"/>
<organism evidence="2 3">
    <name type="scientific">Roseobacter ponti</name>
    <dbReference type="NCBI Taxonomy" id="1891787"/>
    <lineage>
        <taxon>Bacteria</taxon>
        <taxon>Pseudomonadati</taxon>
        <taxon>Pseudomonadota</taxon>
        <taxon>Alphaproteobacteria</taxon>
        <taxon>Rhodobacterales</taxon>
        <taxon>Roseobacteraceae</taxon>
        <taxon>Roseobacter</taxon>
    </lineage>
</organism>
<dbReference type="Pfam" id="PF07995">
    <property type="entry name" value="GSDH"/>
    <property type="match status" value="1"/>
</dbReference>
<reference evidence="2 3" key="1">
    <citation type="submission" date="2020-02" db="EMBL/GenBank/DDBJ databases">
        <title>Genome sequence of Roseobacter ponti.</title>
        <authorList>
            <person name="Hollensteiner J."/>
            <person name="Schneider D."/>
            <person name="Poehlein A."/>
            <person name="Daniel R."/>
        </authorList>
    </citation>
    <scope>NUCLEOTIDE SEQUENCE [LARGE SCALE GENOMIC DNA]</scope>
    <source>
        <strain evidence="2 3">DSM 106830</strain>
    </source>
</reference>
<keyword evidence="3" id="KW-1185">Reference proteome</keyword>
<dbReference type="EMBL" id="CP048788">
    <property type="protein sequence ID" value="QJF51234.1"/>
    <property type="molecule type" value="Genomic_DNA"/>
</dbReference>
<evidence type="ECO:0000313" key="2">
    <source>
        <dbReference type="EMBL" id="QJF51234.1"/>
    </source>
</evidence>
<accession>A0A858SR95</accession>
<protein>
    <submittedName>
        <fullName evidence="2">PQQ-dependent sugar dehydrogenase</fullName>
    </submittedName>
</protein>
<gene>
    <name evidence="2" type="ORF">G3256_08700</name>
</gene>
<evidence type="ECO:0000313" key="3">
    <source>
        <dbReference type="Proteomes" id="UP000503308"/>
    </source>
</evidence>
<evidence type="ECO:0000259" key="1">
    <source>
        <dbReference type="Pfam" id="PF07995"/>
    </source>
</evidence>
<feature type="domain" description="Glucose/Sorbosone dehydrogenase" evidence="1">
    <location>
        <begin position="44"/>
        <end position="368"/>
    </location>
</feature>
<sequence length="376" mass="39778">MPVRGCLSAALGITLSIAGLFAYPKAPSAQSAEPPRLTMMAEGLDTPWGLALLPGGGFLVTEKDGRLMHFDGSGNAVEVSGVPPVRDSGQGGLLDITPARDFATTRELWLTYSKRQQGGSGTALAAARLSDDGRRLERVRQLFEAAPGGSGGRHFGSRVVEATDGTLFVTIGDRGDRPSAQDRNLHNGSVIRINRDGSVPADNPFIGQAGIQPEIWSYGHRNPQGAGLDAAGTLWTAEHGAKGGDEVNLIRKGANFGWPVISYGRHYSGGKIGEGTAKEGMQQPAFYWDPSMAPSGLLIYSGDMFPDWRGDIFVGSLKFDYISRLETSGDTAREVAQIKSPETGRVRDIIQAPDGSIWFIAAGNGAVYRMSSGAGG</sequence>
<dbReference type="InterPro" id="IPR012938">
    <property type="entry name" value="Glc/Sorbosone_DH"/>
</dbReference>
<dbReference type="AlphaFoldDB" id="A0A858SR95"/>
<dbReference type="Gene3D" id="2.120.10.30">
    <property type="entry name" value="TolB, C-terminal domain"/>
    <property type="match status" value="1"/>
</dbReference>